<sequence length="379" mass="43302">MKISQIRIEQHPDHAILRADCAGFDLWYKFPAPLQPRLSADPFIAACLLICMAKNQNLEIEASANYSPTLLSNLEQLQNIFAYWQDYLGHTMHHIKIIGGIVKEEPFPCNDKVSFFSGGVDGYHTYQQNQQDIDYLLFAKGIDMQLSSDSLYQQAFNSNKNYLLSKHKTLYPIETNVRFLGYHNQLKWGVCFGGGLSSIALALGVKKCYIAAGLTYQNNVPEGSNYITDHLWSNHQTQIVHHGANVKRIDKLKELTNDPDFLAILRVCWHDHGYNCGECEKCLRTMSSLRLLGIETDTFPTLSDHSVKHKLRDLKLYNIHDVQFLEENLDLAIAVNDSVMIEALQHIKHNFELRALIKQADELILHGYAHKLKQLIARH</sequence>
<dbReference type="EMBL" id="JAYDYW010000005">
    <property type="protein sequence ID" value="MEE1673392.1"/>
    <property type="molecule type" value="Genomic_DNA"/>
</dbReference>
<gene>
    <name evidence="1" type="ORF">SNR37_002815</name>
</gene>
<comment type="caution">
    <text evidence="1">The sequence shown here is derived from an EMBL/GenBank/DDBJ whole genome shotgun (WGS) entry which is preliminary data.</text>
</comment>
<dbReference type="Proteomes" id="UP001310248">
    <property type="component" value="Unassembled WGS sequence"/>
</dbReference>
<accession>A0ABU7G1V5</accession>
<proteinExistence type="predicted"/>
<dbReference type="RefSeq" id="WP_329774702.1">
    <property type="nucleotide sequence ID" value="NZ_JAYDYW010000005.1"/>
</dbReference>
<name>A0ABU7G1V5_9ALTE</name>
<reference evidence="2" key="1">
    <citation type="submission" date="2023-07" db="EMBL/GenBank/DDBJ databases">
        <title>Draft genome sequence of Agarivorans aestuarii strain ZMCS4, a CAZymes producing bacteria isolated from the marine brown algae Clodostephus spongiosus.</title>
        <authorList>
            <person name="Lorente B."/>
            <person name="Cabral C."/>
            <person name="Frias J."/>
            <person name="Faria J."/>
            <person name="Toubarro D."/>
        </authorList>
    </citation>
    <scope>NUCLEOTIDE SEQUENCE [LARGE SCALE GENOMIC DNA]</scope>
    <source>
        <strain evidence="2">ZMCS4</strain>
    </source>
</reference>
<protein>
    <recommendedName>
        <fullName evidence="3">7-cyano-7-deazaguanine synthase</fullName>
    </recommendedName>
</protein>
<reference evidence="1 2" key="2">
    <citation type="submission" date="2023-12" db="EMBL/GenBank/DDBJ databases">
        <authorList>
            <consortium name="Cladostephus spongiosus"/>
            <person name="Lorente B."/>
            <person name="Cabral C."/>
            <person name="Frias J."/>
            <person name="Faria J."/>
            <person name="Toubarro D."/>
        </authorList>
    </citation>
    <scope>NUCLEOTIDE SEQUENCE [LARGE SCALE GENOMIC DNA]</scope>
    <source>
        <strain evidence="1 2">ZMCS4</strain>
    </source>
</reference>
<evidence type="ECO:0000313" key="2">
    <source>
        <dbReference type="Proteomes" id="UP001310248"/>
    </source>
</evidence>
<keyword evidence="2" id="KW-1185">Reference proteome</keyword>
<organism evidence="1 2">
    <name type="scientific">Agarivorans aestuarii</name>
    <dbReference type="NCBI Taxonomy" id="1563703"/>
    <lineage>
        <taxon>Bacteria</taxon>
        <taxon>Pseudomonadati</taxon>
        <taxon>Pseudomonadota</taxon>
        <taxon>Gammaproteobacteria</taxon>
        <taxon>Alteromonadales</taxon>
        <taxon>Alteromonadaceae</taxon>
        <taxon>Agarivorans</taxon>
    </lineage>
</organism>
<evidence type="ECO:0008006" key="3">
    <source>
        <dbReference type="Google" id="ProtNLM"/>
    </source>
</evidence>
<evidence type="ECO:0000313" key="1">
    <source>
        <dbReference type="EMBL" id="MEE1673392.1"/>
    </source>
</evidence>